<dbReference type="Proteomes" id="UP000272015">
    <property type="component" value="Unassembled WGS sequence"/>
</dbReference>
<dbReference type="EMBL" id="QZVS01000096">
    <property type="protein sequence ID" value="RJT85163.1"/>
    <property type="molecule type" value="Genomic_DNA"/>
</dbReference>
<dbReference type="InterPro" id="IPR009003">
    <property type="entry name" value="Peptidase_S1_PA"/>
</dbReference>
<dbReference type="AlphaFoldDB" id="A0A3A5M877"/>
<proteinExistence type="predicted"/>
<dbReference type="InterPro" id="IPR043504">
    <property type="entry name" value="Peptidase_S1_PA_chymotrypsin"/>
</dbReference>
<name>A0A3A5M877_9MICO</name>
<evidence type="ECO:0008006" key="5">
    <source>
        <dbReference type="Google" id="ProtNLM"/>
    </source>
</evidence>
<gene>
    <name evidence="3" type="ORF">D6T64_19700</name>
</gene>
<dbReference type="OrthoDB" id="5121599at2"/>
<evidence type="ECO:0000256" key="1">
    <source>
        <dbReference type="ARBA" id="ARBA00022729"/>
    </source>
</evidence>
<feature type="compositionally biased region" description="Low complexity" evidence="2">
    <location>
        <begin position="105"/>
        <end position="119"/>
    </location>
</feature>
<protein>
    <recommendedName>
        <fullName evidence="5">V8-like Glu-specific endopeptidase</fullName>
    </recommendedName>
</protein>
<dbReference type="RefSeq" id="WP_119976384.1">
    <property type="nucleotide sequence ID" value="NZ_JBHSQA010000004.1"/>
</dbReference>
<comment type="caution">
    <text evidence="3">The sequence shown here is derived from an EMBL/GenBank/DDBJ whole genome shotgun (WGS) entry which is preliminary data.</text>
</comment>
<feature type="compositionally biased region" description="Polar residues" evidence="2">
    <location>
        <begin position="1"/>
        <end position="16"/>
    </location>
</feature>
<keyword evidence="4" id="KW-1185">Reference proteome</keyword>
<dbReference type="PANTHER" id="PTHR15462">
    <property type="entry name" value="SERINE PROTEASE"/>
    <property type="match status" value="1"/>
</dbReference>
<dbReference type="InterPro" id="IPR050966">
    <property type="entry name" value="Glutamyl_endopeptidase"/>
</dbReference>
<accession>A0A3A5M877</accession>
<keyword evidence="1" id="KW-0732">Signal</keyword>
<evidence type="ECO:0000256" key="2">
    <source>
        <dbReference type="SAM" id="MobiDB-lite"/>
    </source>
</evidence>
<evidence type="ECO:0000313" key="4">
    <source>
        <dbReference type="Proteomes" id="UP000272015"/>
    </source>
</evidence>
<organism evidence="3 4">
    <name type="scientific">Cryobacterium melibiosiphilum</name>
    <dbReference type="NCBI Taxonomy" id="995039"/>
    <lineage>
        <taxon>Bacteria</taxon>
        <taxon>Bacillati</taxon>
        <taxon>Actinomycetota</taxon>
        <taxon>Actinomycetes</taxon>
        <taxon>Micrococcales</taxon>
        <taxon>Microbacteriaceae</taxon>
        <taxon>Cryobacterium</taxon>
    </lineage>
</organism>
<sequence>MTTQNLERTQKLTRTPNPKRTRNLKSGALAAVLVGALFTAGGLLAGGGASAVAQPAAGSRTTDVDQWNVPQAEQGSHYWTPERMQAAAPGDVLVEEKAARKTDEPPQAAAQSARSASPRGRSHGTRSHGSGSHTAPPAVPATSSNHIGKVFFTLQGLDYVCSGNAIVAANENTVATAGHCVSSGPGAYASRVVFVPAYLNGAAPFGQWLATDLFAPTQWSEDGDISYDTGFAVVQSPTGSTLSDTVGASTVAFNQSRGLGYTAYGYPAMAPFNGESLQTCGGGAIADPYAQTQSQGIPCDLTGGSSGGPWFMGGDFGGVQNSNSSFGYGTMTGTMFGPYWGSVIENVYSTASA</sequence>
<dbReference type="SUPFAM" id="SSF50494">
    <property type="entry name" value="Trypsin-like serine proteases"/>
    <property type="match status" value="1"/>
</dbReference>
<reference evidence="3 4" key="1">
    <citation type="submission" date="2018-09" db="EMBL/GenBank/DDBJ databases">
        <title>Novel species of Cryobacterium.</title>
        <authorList>
            <person name="Liu Q."/>
            <person name="Xin Y.-H."/>
        </authorList>
    </citation>
    <scope>NUCLEOTIDE SEQUENCE [LARGE SCALE GENOMIC DNA]</scope>
    <source>
        <strain evidence="3 4">Hh39</strain>
    </source>
</reference>
<dbReference type="Gene3D" id="2.40.10.10">
    <property type="entry name" value="Trypsin-like serine proteases"/>
    <property type="match status" value="2"/>
</dbReference>
<evidence type="ECO:0000313" key="3">
    <source>
        <dbReference type="EMBL" id="RJT85163.1"/>
    </source>
</evidence>
<feature type="region of interest" description="Disordered" evidence="2">
    <location>
        <begin position="98"/>
        <end position="141"/>
    </location>
</feature>
<feature type="region of interest" description="Disordered" evidence="2">
    <location>
        <begin position="1"/>
        <end position="23"/>
    </location>
</feature>